<dbReference type="EMBL" id="CP001083">
    <property type="protein sequence ID" value="ACQ51466.1"/>
    <property type="molecule type" value="Genomic_DNA"/>
</dbReference>
<reference evidence="1 2" key="1">
    <citation type="journal article" date="2007" name="PLoS ONE">
        <title>Analysis of the neurotoxin complex genes in Clostridium botulinum A1-A4 and B1 strains: BoNT/A3, /Ba4 and /B1 clusters are located within plasmids.</title>
        <authorList>
            <person name="Smith T.J."/>
            <person name="Hill K.K."/>
            <person name="Foley B.T."/>
            <person name="Detter J.C."/>
            <person name="Munk A.C."/>
            <person name="Bruce D.C."/>
            <person name="Doggett N.A."/>
            <person name="Smith L.A."/>
            <person name="Marks J.D."/>
            <person name="Xie G."/>
            <person name="Brettin T.S."/>
        </authorList>
    </citation>
    <scope>NUCLEOTIDE SEQUENCE [LARGE SCALE GENOMIC DNA]</scope>
    <source>
        <strain evidence="2">657 / Type Ba4</strain>
    </source>
</reference>
<name>A0A3F2ZUC9_CLOB6</name>
<organism evidence="1 2">
    <name type="scientific">Clostridium botulinum (strain 657 / Type Ba4)</name>
    <dbReference type="NCBI Taxonomy" id="515621"/>
    <lineage>
        <taxon>Bacteria</taxon>
        <taxon>Bacillati</taxon>
        <taxon>Bacillota</taxon>
        <taxon>Clostridia</taxon>
        <taxon>Eubacteriales</taxon>
        <taxon>Clostridiaceae</taxon>
        <taxon>Clostridium</taxon>
    </lineage>
</organism>
<dbReference type="AlphaFoldDB" id="A0A3F2ZUC9"/>
<proteinExistence type="predicted"/>
<gene>
    <name evidence="1" type="ordered locus">CLJ_B1292</name>
</gene>
<evidence type="ECO:0000313" key="1">
    <source>
        <dbReference type="EMBL" id="ACQ51466.1"/>
    </source>
</evidence>
<reference evidence="2" key="2">
    <citation type="submission" date="2008-05" db="EMBL/GenBank/DDBJ databases">
        <title>Genome sequence of Clostridium botulinum Ba4 strain 657.</title>
        <authorList>
            <person name="Shrivastava S."/>
            <person name="Brown J.L."/>
            <person name="Bruce D."/>
            <person name="Detter C."/>
            <person name="Munk C."/>
            <person name="Smith L.A."/>
            <person name="Smith T.J."/>
            <person name="Sutton G."/>
            <person name="Brettin T.S."/>
        </authorList>
    </citation>
    <scope>NUCLEOTIDE SEQUENCE [LARGE SCALE GENOMIC DNA]</scope>
    <source>
        <strain evidence="2">657 / Type Ba4</strain>
    </source>
</reference>
<accession>A0A3F2ZUC9</accession>
<dbReference type="Proteomes" id="UP000002333">
    <property type="component" value="Chromosome"/>
</dbReference>
<sequence>MNNILLFFIVIVRNNISVKGQEEQSEFVKRALEIYTKYLENRFKK</sequence>
<protein>
    <submittedName>
        <fullName evidence="1">Uncharacterized protein</fullName>
    </submittedName>
</protein>
<dbReference type="KEGG" id="cbi:CLJ_B1292"/>
<evidence type="ECO:0000313" key="2">
    <source>
        <dbReference type="Proteomes" id="UP000002333"/>
    </source>
</evidence>